<organism evidence="4 5">
    <name type="scientific">Actinophytocola xinjiangensis</name>
    <dbReference type="NCBI Taxonomy" id="485602"/>
    <lineage>
        <taxon>Bacteria</taxon>
        <taxon>Bacillati</taxon>
        <taxon>Actinomycetota</taxon>
        <taxon>Actinomycetes</taxon>
        <taxon>Pseudonocardiales</taxon>
        <taxon>Pseudonocardiaceae</taxon>
    </lineage>
</organism>
<dbReference type="InterPro" id="IPR001466">
    <property type="entry name" value="Beta-lactam-related"/>
</dbReference>
<gene>
    <name evidence="4" type="ORF">BLA60_11670</name>
</gene>
<dbReference type="InterPro" id="IPR012338">
    <property type="entry name" value="Beta-lactam/transpept-like"/>
</dbReference>
<dbReference type="AlphaFoldDB" id="A0A7Z1AZV0"/>
<dbReference type="InterPro" id="IPR050789">
    <property type="entry name" value="Diverse_Enzym_Activities"/>
</dbReference>
<evidence type="ECO:0000259" key="3">
    <source>
        <dbReference type="Pfam" id="PF00144"/>
    </source>
</evidence>
<dbReference type="PANTHER" id="PTHR43283:SF3">
    <property type="entry name" value="BETA-LACTAMASE FAMILY PROTEIN (AFU_ORTHOLOGUE AFUA_5G07500)"/>
    <property type="match status" value="1"/>
</dbReference>
<name>A0A7Z1AZV0_9PSEU</name>
<feature type="domain" description="Beta-lactamase-related" evidence="3">
    <location>
        <begin position="52"/>
        <end position="389"/>
    </location>
</feature>
<evidence type="ECO:0000256" key="2">
    <source>
        <dbReference type="SAM" id="SignalP"/>
    </source>
</evidence>
<feature type="chain" id="PRO_5030664491" description="Beta-lactamase-related domain-containing protein" evidence="2">
    <location>
        <begin position="32"/>
        <end position="407"/>
    </location>
</feature>
<dbReference type="EMBL" id="MSIF01000004">
    <property type="protein sequence ID" value="OLF11598.1"/>
    <property type="molecule type" value="Genomic_DNA"/>
</dbReference>
<dbReference type="PANTHER" id="PTHR43283">
    <property type="entry name" value="BETA-LACTAMASE-RELATED"/>
    <property type="match status" value="1"/>
</dbReference>
<proteinExistence type="predicted"/>
<evidence type="ECO:0000313" key="4">
    <source>
        <dbReference type="EMBL" id="OLF11598.1"/>
    </source>
</evidence>
<dbReference type="Proteomes" id="UP000185696">
    <property type="component" value="Unassembled WGS sequence"/>
</dbReference>
<accession>A0A7Z1AZV0</accession>
<feature type="compositionally biased region" description="Basic and acidic residues" evidence="1">
    <location>
        <begin position="173"/>
        <end position="182"/>
    </location>
</feature>
<evidence type="ECO:0000256" key="1">
    <source>
        <dbReference type="SAM" id="MobiDB-lite"/>
    </source>
</evidence>
<reference evidence="4 5" key="1">
    <citation type="submission" date="2016-12" db="EMBL/GenBank/DDBJ databases">
        <title>The draft genome sequence of Actinophytocola xinjiangensis.</title>
        <authorList>
            <person name="Wang W."/>
            <person name="Yuan L."/>
        </authorList>
    </citation>
    <scope>NUCLEOTIDE SEQUENCE [LARGE SCALE GENOMIC DNA]</scope>
    <source>
        <strain evidence="4 5">CGMCC 4.4663</strain>
    </source>
</reference>
<evidence type="ECO:0000313" key="5">
    <source>
        <dbReference type="Proteomes" id="UP000185696"/>
    </source>
</evidence>
<comment type="caution">
    <text evidence="4">The sequence shown here is derived from an EMBL/GenBank/DDBJ whole genome shotgun (WGS) entry which is preliminary data.</text>
</comment>
<protein>
    <recommendedName>
        <fullName evidence="3">Beta-lactamase-related domain-containing protein</fullName>
    </recommendedName>
</protein>
<dbReference type="Gene3D" id="3.40.710.10">
    <property type="entry name" value="DD-peptidase/beta-lactamase superfamily"/>
    <property type="match status" value="1"/>
</dbReference>
<sequence length="407" mass="43413">MSTSAEGTRTSRRVALGLLGLGPLVASGALAAADSSGGTRVSRDLLPGGGYDRFIRGLAEADQFSGTVLIAHRGRTVLARAYGLADRERGIRNEIDTIYNLASASKPFTALAIVQLAQANRLRFTDTIGTHLHDYPDQTATTVTIHHLLTHTGGLPNLVDADDKHVNNSVEEATAREHERNRRGTPRFPPGSQHEYSSVGMSILGEIVAKVTGRYFHEYVAEHILRPAGMSSSDYYTRDDWLTNPRIAHPYMYQEDGSRVDAVRNLDAGAVLGGGPGSNAARGYIGSGGGGGFATAGDLVSFATALGQDRLLTPAFRELYLSPKVPQTPLRTEATGGPDHPFGAYGVVAGLTHGEQVVGHGGGIGGGNTNWSIYRQRDLVGVILCNYDLDIPPIIAREREAVFTSTR</sequence>
<dbReference type="RefSeq" id="WP_075132833.1">
    <property type="nucleotide sequence ID" value="NZ_MSIF01000004.1"/>
</dbReference>
<dbReference type="SUPFAM" id="SSF56601">
    <property type="entry name" value="beta-lactamase/transpeptidase-like"/>
    <property type="match status" value="1"/>
</dbReference>
<dbReference type="Pfam" id="PF00144">
    <property type="entry name" value="Beta-lactamase"/>
    <property type="match status" value="1"/>
</dbReference>
<feature type="region of interest" description="Disordered" evidence="1">
    <location>
        <begin position="171"/>
        <end position="195"/>
    </location>
</feature>
<keyword evidence="2" id="KW-0732">Signal</keyword>
<keyword evidence="5" id="KW-1185">Reference proteome</keyword>
<feature type="signal peptide" evidence="2">
    <location>
        <begin position="1"/>
        <end position="31"/>
    </location>
</feature>